<keyword evidence="6" id="KW-0762">Sugar transport</keyword>
<sequence>MSALAMATDTMTTPDDDKDCVAAVRGGYKEYPGVIALENVDFTLKRGEIRALLGKNGAGKSTLIRLLTGSEKPDRGTVMLGGQTLSGSDAQLTRRAAELGVRAVYQELSLVDGLSVAENLYLGEWPRSGGMLDAKKMLEQARHCLGHLGVDIDPLQRVENLSPAQKQLVEIARVMKGHPQVVILDEPTSSLASNEVELVIAAVQAMAEVGIAVIYVSHRMNEIRRLASSATIMRDGKVAGNVRLAEASTEEIVALMLGHSGHRDNQVTQPQGGKPVLSVRGMNLPPKLHDINFDLLQGEVLGIAGLLGSGRTELLKALAGLDSYSEGEVEIDGARIHKPTYARMLAHGLGYTPENRKEAGIMPLLGVDENTVMTNRHRVSRLGVLQWADIRQYTQDIIARMRVKAASTTTPIGTLSGGNQQKVVIGRWVYAESRVLLLDEPTRGVDVEAKNQIYQIVRQLATEGKSIIFVSSEVEELPLVCDRILLLQQGTLTRTLTSPVSTEELMAEILASH</sequence>
<reference evidence="6 7" key="1">
    <citation type="submission" date="2014-05" db="EMBL/GenBank/DDBJ databases">
        <title>ATOL: Assembling a taxonomically balanced genome-scale reconstruction of the evolutionary history of the Enterobacteriaceae.</title>
        <authorList>
            <person name="Plunkett G.III."/>
            <person name="Neeno-Eckwall E.C."/>
            <person name="Glasner J.D."/>
            <person name="Perna N.T."/>
        </authorList>
    </citation>
    <scope>NUCLEOTIDE SEQUENCE [LARGE SCALE GENOMIC DNA]</scope>
    <source>
        <strain evidence="6 7">ATCC 33852</strain>
    </source>
</reference>
<dbReference type="CDD" id="cd03215">
    <property type="entry name" value="ABC_Carb_Monos_II"/>
    <property type="match status" value="1"/>
</dbReference>
<proteinExistence type="predicted"/>
<comment type="caution">
    <text evidence="6">The sequence shown here is derived from an EMBL/GenBank/DDBJ whole genome shotgun (WGS) entry which is preliminary data.</text>
</comment>
<name>A0A085G6X9_EWIA3</name>
<accession>A0A085G6X9</accession>
<dbReference type="InterPro" id="IPR003439">
    <property type="entry name" value="ABC_transporter-like_ATP-bd"/>
</dbReference>
<gene>
    <name evidence="6" type="ORF">GEAM_3283</name>
</gene>
<dbReference type="PANTHER" id="PTHR43790">
    <property type="entry name" value="CARBOHYDRATE TRANSPORT ATP-BINDING PROTEIN MG119-RELATED"/>
    <property type="match status" value="1"/>
</dbReference>
<keyword evidence="6" id="KW-0378">Hydrolase</keyword>
<dbReference type="SMART" id="SM00382">
    <property type="entry name" value="AAA"/>
    <property type="match status" value="2"/>
</dbReference>
<keyword evidence="3" id="KW-0547">Nucleotide-binding</keyword>
<dbReference type="eggNOG" id="COG1129">
    <property type="taxonomic scope" value="Bacteria"/>
</dbReference>
<dbReference type="Pfam" id="PF00005">
    <property type="entry name" value="ABC_tran"/>
    <property type="match status" value="2"/>
</dbReference>
<dbReference type="InterPro" id="IPR027417">
    <property type="entry name" value="P-loop_NTPase"/>
</dbReference>
<dbReference type="GO" id="GO:0016887">
    <property type="term" value="F:ATP hydrolysis activity"/>
    <property type="evidence" value="ECO:0007669"/>
    <property type="project" value="InterPro"/>
</dbReference>
<evidence type="ECO:0000313" key="6">
    <source>
        <dbReference type="EMBL" id="KFC79474.1"/>
    </source>
</evidence>
<dbReference type="PROSITE" id="PS50893">
    <property type="entry name" value="ABC_TRANSPORTER_2"/>
    <property type="match status" value="2"/>
</dbReference>
<dbReference type="Gene3D" id="3.40.50.300">
    <property type="entry name" value="P-loop containing nucleotide triphosphate hydrolases"/>
    <property type="match status" value="2"/>
</dbReference>
<evidence type="ECO:0000259" key="5">
    <source>
        <dbReference type="PROSITE" id="PS50893"/>
    </source>
</evidence>
<evidence type="ECO:0000256" key="4">
    <source>
        <dbReference type="ARBA" id="ARBA00022840"/>
    </source>
</evidence>
<dbReference type="PANTHER" id="PTHR43790:SF9">
    <property type="entry name" value="GALACTOFURANOSE TRANSPORTER ATP-BINDING PROTEIN YTFR"/>
    <property type="match status" value="1"/>
</dbReference>
<keyword evidence="7" id="KW-1185">Reference proteome</keyword>
<keyword evidence="1" id="KW-0813">Transport</keyword>
<dbReference type="InterPro" id="IPR003593">
    <property type="entry name" value="AAA+_ATPase"/>
</dbReference>
<dbReference type="Proteomes" id="UP000028640">
    <property type="component" value="Unassembled WGS sequence"/>
</dbReference>
<evidence type="ECO:0000256" key="1">
    <source>
        <dbReference type="ARBA" id="ARBA00022448"/>
    </source>
</evidence>
<keyword evidence="4 6" id="KW-0067">ATP-binding</keyword>
<dbReference type="EMBL" id="JMPJ01000065">
    <property type="protein sequence ID" value="KFC79474.1"/>
    <property type="molecule type" value="Genomic_DNA"/>
</dbReference>
<dbReference type="EC" id="3.6.1.3" evidence="6"/>
<keyword evidence="2" id="KW-0677">Repeat</keyword>
<dbReference type="AlphaFoldDB" id="A0A085G6X9"/>
<evidence type="ECO:0000313" key="7">
    <source>
        <dbReference type="Proteomes" id="UP000028640"/>
    </source>
</evidence>
<evidence type="ECO:0000256" key="2">
    <source>
        <dbReference type="ARBA" id="ARBA00022737"/>
    </source>
</evidence>
<dbReference type="EC" id="3.6.1.15" evidence="6"/>
<organism evidence="6 7">
    <name type="scientific">Ewingella americana (strain ATCC 33852 / DSM 4580 / CCUG 14506 / JCM 5911 / LMG 7869 / NCTC 12157 / CDC 1468-78)</name>
    <dbReference type="NCBI Taxonomy" id="910964"/>
    <lineage>
        <taxon>Bacteria</taxon>
        <taxon>Pseudomonadati</taxon>
        <taxon>Pseudomonadota</taxon>
        <taxon>Gammaproteobacteria</taxon>
        <taxon>Enterobacterales</taxon>
        <taxon>Yersiniaceae</taxon>
        <taxon>Ewingella</taxon>
    </lineage>
</organism>
<dbReference type="GO" id="GO:0005524">
    <property type="term" value="F:ATP binding"/>
    <property type="evidence" value="ECO:0007669"/>
    <property type="project" value="UniProtKB-KW"/>
</dbReference>
<dbReference type="InterPro" id="IPR050107">
    <property type="entry name" value="ABC_carbohydrate_import_ATPase"/>
</dbReference>
<dbReference type="SUPFAM" id="SSF52540">
    <property type="entry name" value="P-loop containing nucleoside triphosphate hydrolases"/>
    <property type="match status" value="2"/>
</dbReference>
<dbReference type="InterPro" id="IPR017871">
    <property type="entry name" value="ABC_transporter-like_CS"/>
</dbReference>
<feature type="domain" description="ABC transporter" evidence="5">
    <location>
        <begin position="262"/>
        <end position="509"/>
    </location>
</feature>
<dbReference type="CDD" id="cd03216">
    <property type="entry name" value="ABC_Carb_Monos_I"/>
    <property type="match status" value="1"/>
</dbReference>
<feature type="domain" description="ABC transporter" evidence="5">
    <location>
        <begin position="22"/>
        <end position="260"/>
    </location>
</feature>
<protein>
    <submittedName>
        <fullName evidence="6">ATP-binding component of an ABC superfamily sugar transporter</fullName>
        <ecNumber evidence="6">3.6.1.15</ecNumber>
        <ecNumber evidence="6">3.6.1.3</ecNumber>
    </submittedName>
</protein>
<dbReference type="PROSITE" id="PS00211">
    <property type="entry name" value="ABC_TRANSPORTER_1"/>
    <property type="match status" value="1"/>
</dbReference>
<evidence type="ECO:0000256" key="3">
    <source>
        <dbReference type="ARBA" id="ARBA00022741"/>
    </source>
</evidence>
<dbReference type="STRING" id="910964.GEAM_3283"/>